<dbReference type="Pfam" id="PF08268">
    <property type="entry name" value="FBA_3"/>
    <property type="match status" value="2"/>
</dbReference>
<organism evidence="2 3">
    <name type="scientific">Brassica campestris</name>
    <name type="common">Field mustard</name>
    <dbReference type="NCBI Taxonomy" id="3711"/>
    <lineage>
        <taxon>Eukaryota</taxon>
        <taxon>Viridiplantae</taxon>
        <taxon>Streptophyta</taxon>
        <taxon>Embryophyta</taxon>
        <taxon>Tracheophyta</taxon>
        <taxon>Spermatophyta</taxon>
        <taxon>Magnoliopsida</taxon>
        <taxon>eudicotyledons</taxon>
        <taxon>Gunneridae</taxon>
        <taxon>Pentapetalae</taxon>
        <taxon>rosids</taxon>
        <taxon>malvids</taxon>
        <taxon>Brassicales</taxon>
        <taxon>Brassicaceae</taxon>
        <taxon>Brassiceae</taxon>
        <taxon>Brassica</taxon>
    </lineage>
</organism>
<evidence type="ECO:0000259" key="1">
    <source>
        <dbReference type="Pfam" id="PF08268"/>
    </source>
</evidence>
<protein>
    <recommendedName>
        <fullName evidence="1">F-box associated beta-propeller type 3 domain-containing protein</fullName>
    </recommendedName>
</protein>
<feature type="domain" description="F-box associated beta-propeller type 3" evidence="1">
    <location>
        <begin position="43"/>
        <end position="237"/>
    </location>
</feature>
<dbReference type="InterPro" id="IPR017451">
    <property type="entry name" value="F-box-assoc_interact_dom"/>
</dbReference>
<dbReference type="Proteomes" id="UP000264353">
    <property type="component" value="Chromosome A10"/>
</dbReference>
<dbReference type="InterPro" id="IPR013187">
    <property type="entry name" value="F-box-assoc_dom_typ3"/>
</dbReference>
<proteinExistence type="predicted"/>
<evidence type="ECO:0000313" key="3">
    <source>
        <dbReference type="Proteomes" id="UP000264353"/>
    </source>
</evidence>
<gene>
    <name evidence="2" type="ORF">BRARA_J02644</name>
</gene>
<dbReference type="EMBL" id="CM010637">
    <property type="protein sequence ID" value="RID42784.1"/>
    <property type="molecule type" value="Genomic_DNA"/>
</dbReference>
<dbReference type="NCBIfam" id="TIGR01640">
    <property type="entry name" value="F_box_assoc_1"/>
    <property type="match status" value="1"/>
</dbReference>
<dbReference type="AlphaFoldDB" id="A0A397XTH1"/>
<name>A0A397XTH1_BRACM</name>
<dbReference type="PANTHER" id="PTHR31111:SF99">
    <property type="entry name" value="F-BOX PROTEIN DOR"/>
    <property type="match status" value="1"/>
</dbReference>
<dbReference type="PANTHER" id="PTHR31111">
    <property type="entry name" value="BNAA05G37150D PROTEIN-RELATED"/>
    <property type="match status" value="1"/>
</dbReference>
<reference evidence="2 3" key="1">
    <citation type="submission" date="2018-06" db="EMBL/GenBank/DDBJ databases">
        <title>WGS assembly of Brassica rapa FPsc.</title>
        <authorList>
            <person name="Bowman J."/>
            <person name="Kohchi T."/>
            <person name="Yamato K."/>
            <person name="Jenkins J."/>
            <person name="Shu S."/>
            <person name="Ishizaki K."/>
            <person name="Yamaoka S."/>
            <person name="Nishihama R."/>
            <person name="Nakamura Y."/>
            <person name="Berger F."/>
            <person name="Adam C."/>
            <person name="Aki S."/>
            <person name="Althoff F."/>
            <person name="Araki T."/>
            <person name="Arteaga-Vazquez M."/>
            <person name="Balasubrmanian S."/>
            <person name="Bauer D."/>
            <person name="Boehm C."/>
            <person name="Briginshaw L."/>
            <person name="Caballero-Perez J."/>
            <person name="Catarino B."/>
            <person name="Chen F."/>
            <person name="Chiyoda S."/>
            <person name="Chovatia M."/>
            <person name="Davies K."/>
            <person name="Delmans M."/>
            <person name="Demura T."/>
            <person name="Dierschke T."/>
            <person name="Dolan L."/>
            <person name="Dorantes-Acosta A."/>
            <person name="Eklund D."/>
            <person name="Florent S."/>
            <person name="Flores-Sandoval E."/>
            <person name="Fujiyama A."/>
            <person name="Fukuzawa H."/>
            <person name="Galik B."/>
            <person name="Grimanelli D."/>
            <person name="Grimwood J."/>
            <person name="Grossniklaus U."/>
            <person name="Hamada T."/>
            <person name="Haseloff J."/>
            <person name="Hetherington A."/>
            <person name="Higo A."/>
            <person name="Hirakawa Y."/>
            <person name="Hundley H."/>
            <person name="Ikeda Y."/>
            <person name="Inoue K."/>
            <person name="Inoue S."/>
            <person name="Ishida S."/>
            <person name="Jia Q."/>
            <person name="Kakita M."/>
            <person name="Kanazawa T."/>
            <person name="Kawai Y."/>
            <person name="Kawashima T."/>
            <person name="Kennedy M."/>
            <person name="Kinose K."/>
            <person name="Kinoshita T."/>
            <person name="Kohara Y."/>
            <person name="Koide E."/>
            <person name="Komatsu K."/>
            <person name="Kopischke S."/>
            <person name="Kubo M."/>
            <person name="Kyozuka J."/>
            <person name="Lagercrantz U."/>
            <person name="Lin S."/>
            <person name="Lindquist E."/>
            <person name="Lipzen A."/>
            <person name="Lu C."/>
            <person name="Luna E."/>
            <person name="Martienssen R."/>
            <person name="Minamino N."/>
            <person name="Mizutani M."/>
            <person name="Mizutani M."/>
            <person name="Mochizuki N."/>
            <person name="Monte I."/>
            <person name="Mosher R."/>
            <person name="Nagasaki H."/>
            <person name="Nakagami H."/>
            <person name="Naramoto S."/>
            <person name="Nishitani K."/>
            <person name="Ohtani M."/>
            <person name="Okamoto T."/>
            <person name="Okumura M."/>
            <person name="Phillips J."/>
            <person name="Pollak B."/>
            <person name="Reinders A."/>
            <person name="Roevekamp M."/>
            <person name="Sano R."/>
            <person name="Sawa S."/>
            <person name="Schmid M."/>
            <person name="Shirakawa M."/>
            <person name="Solano R."/>
            <person name="Spunde A."/>
            <person name="Suetsugu N."/>
            <person name="Sugano S."/>
            <person name="Sugiyama A."/>
            <person name="Sun R."/>
            <person name="Suzuki Y."/>
            <person name="Takenaka M."/>
            <person name="Takezawa D."/>
            <person name="Tomogane H."/>
            <person name="Tsuzuki M."/>
            <person name="Ueda T."/>
            <person name="Umeda M."/>
            <person name="Ward J."/>
            <person name="Watanabe Y."/>
            <person name="Yazaki K."/>
            <person name="Yokoyama R."/>
            <person name="Yoshitake Y."/>
            <person name="Yotsui I."/>
            <person name="Zachgo S."/>
            <person name="Schmutz J."/>
        </authorList>
    </citation>
    <scope>NUCLEOTIDE SEQUENCE [LARGE SCALE GENOMIC DNA]</scope>
    <source>
        <strain evidence="3">cv. B-3</strain>
    </source>
</reference>
<evidence type="ECO:0000313" key="2">
    <source>
        <dbReference type="EMBL" id="RID42784.1"/>
    </source>
</evidence>
<sequence>MSFPVRSRVREIYSPISGLVCVKDERILKGMKTPVTVWMIYYTNSTDHQVLTLQAGKLSWRMIECSIPHYPRCNSVCINGVLYYIAENVASSPTYRDMIIVSFDFRSEKFSFIEVAKPFFHSLINFNGKLASVTSDSSYFDRASTCLNLRVLDDIEKNEWSKHVYKLPLSWENVVADADLHCVKVTASNEVVLSGYSQRSPFYVFYYSLEKETIRRVEIQGMEAFTRFQVYTFVDHVEDVRLLINYNGKLASLRSSECFDFCRKTTSFEMWVLDDLEKKEWGRPSMFTNCLRCGSMQLQIISYTVLDLETETSRIVKIQGLGAFGGFRIYTFVDHVRSIT</sequence>
<accession>A0A397XTH1</accession>
<feature type="domain" description="F-box associated beta-propeller type 3" evidence="1">
    <location>
        <begin position="242"/>
        <end position="286"/>
    </location>
</feature>